<keyword evidence="2" id="KW-1185">Reference proteome</keyword>
<evidence type="ECO:0000313" key="2">
    <source>
        <dbReference type="Proteomes" id="UP000265520"/>
    </source>
</evidence>
<proteinExistence type="predicted"/>
<dbReference type="EMBL" id="LXQA011201726">
    <property type="protein sequence ID" value="MCI88762.1"/>
    <property type="molecule type" value="Genomic_DNA"/>
</dbReference>
<feature type="non-terminal residue" evidence="1">
    <location>
        <position position="1"/>
    </location>
</feature>
<sequence>VTTSWNDIVAMPQAMPLQHHDPTTNLQMNDPMSQFGFPLWTVYLWNRDSG</sequence>
<evidence type="ECO:0000313" key="1">
    <source>
        <dbReference type="EMBL" id="MCI88762.1"/>
    </source>
</evidence>
<protein>
    <submittedName>
        <fullName evidence="1">Uncharacterized protein</fullName>
    </submittedName>
</protein>
<name>A0A392VMT5_9FABA</name>
<reference evidence="1 2" key="1">
    <citation type="journal article" date="2018" name="Front. Plant Sci.">
        <title>Red Clover (Trifolium pratense) and Zigzag Clover (T. medium) - A Picture of Genomic Similarities and Differences.</title>
        <authorList>
            <person name="Dluhosova J."/>
            <person name="Istvanek J."/>
            <person name="Nedelnik J."/>
            <person name="Repkova J."/>
        </authorList>
    </citation>
    <scope>NUCLEOTIDE SEQUENCE [LARGE SCALE GENOMIC DNA]</scope>
    <source>
        <strain evidence="2">cv. 10/8</strain>
        <tissue evidence="1">Leaf</tissue>
    </source>
</reference>
<accession>A0A392VMT5</accession>
<dbReference type="Proteomes" id="UP000265520">
    <property type="component" value="Unassembled WGS sequence"/>
</dbReference>
<organism evidence="1 2">
    <name type="scientific">Trifolium medium</name>
    <dbReference type="NCBI Taxonomy" id="97028"/>
    <lineage>
        <taxon>Eukaryota</taxon>
        <taxon>Viridiplantae</taxon>
        <taxon>Streptophyta</taxon>
        <taxon>Embryophyta</taxon>
        <taxon>Tracheophyta</taxon>
        <taxon>Spermatophyta</taxon>
        <taxon>Magnoliopsida</taxon>
        <taxon>eudicotyledons</taxon>
        <taxon>Gunneridae</taxon>
        <taxon>Pentapetalae</taxon>
        <taxon>rosids</taxon>
        <taxon>fabids</taxon>
        <taxon>Fabales</taxon>
        <taxon>Fabaceae</taxon>
        <taxon>Papilionoideae</taxon>
        <taxon>50 kb inversion clade</taxon>
        <taxon>NPAAA clade</taxon>
        <taxon>Hologalegina</taxon>
        <taxon>IRL clade</taxon>
        <taxon>Trifolieae</taxon>
        <taxon>Trifolium</taxon>
    </lineage>
</organism>
<dbReference type="AlphaFoldDB" id="A0A392VMT5"/>
<comment type="caution">
    <text evidence="1">The sequence shown here is derived from an EMBL/GenBank/DDBJ whole genome shotgun (WGS) entry which is preliminary data.</text>
</comment>